<dbReference type="PANTHER" id="PTHR42760">
    <property type="entry name" value="SHORT-CHAIN DEHYDROGENASES/REDUCTASES FAMILY MEMBER"/>
    <property type="match status" value="1"/>
</dbReference>
<proteinExistence type="inferred from homology"/>
<comment type="similarity">
    <text evidence="1">Belongs to the short-chain dehydrogenases/reductases (SDR) family.</text>
</comment>
<gene>
    <name evidence="3" type="ORF">SCE1572_23415</name>
</gene>
<dbReference type="FunFam" id="3.40.50.720:FF:000084">
    <property type="entry name" value="Short-chain dehydrogenase reductase"/>
    <property type="match status" value="1"/>
</dbReference>
<organism evidence="3 4">
    <name type="scientific">Sorangium cellulosum So0157-2</name>
    <dbReference type="NCBI Taxonomy" id="1254432"/>
    <lineage>
        <taxon>Bacteria</taxon>
        <taxon>Pseudomonadati</taxon>
        <taxon>Myxococcota</taxon>
        <taxon>Polyangia</taxon>
        <taxon>Polyangiales</taxon>
        <taxon>Polyangiaceae</taxon>
        <taxon>Sorangium</taxon>
    </lineage>
</organism>
<dbReference type="EMBL" id="CP003969">
    <property type="protein sequence ID" value="AGP37172.1"/>
    <property type="molecule type" value="Genomic_DNA"/>
</dbReference>
<dbReference type="InterPro" id="IPR020904">
    <property type="entry name" value="Sc_DH/Rdtase_CS"/>
</dbReference>
<dbReference type="PATRIC" id="fig|1254432.3.peg.5312"/>
<dbReference type="eggNOG" id="COG1028">
    <property type="taxonomic scope" value="Bacteria"/>
</dbReference>
<dbReference type="SUPFAM" id="SSF51735">
    <property type="entry name" value="NAD(P)-binding Rossmann-fold domains"/>
    <property type="match status" value="1"/>
</dbReference>
<evidence type="ECO:0000256" key="2">
    <source>
        <dbReference type="ARBA" id="ARBA00023002"/>
    </source>
</evidence>
<dbReference type="NCBIfam" id="NF005559">
    <property type="entry name" value="PRK07231.1"/>
    <property type="match status" value="1"/>
</dbReference>
<dbReference type="PRINTS" id="PR00080">
    <property type="entry name" value="SDRFAMILY"/>
</dbReference>
<name>S4XVB4_SORCE</name>
<dbReference type="HOGENOM" id="CLU_010194_1_1_7"/>
<dbReference type="STRING" id="1254432.SCE1572_23415"/>
<dbReference type="Proteomes" id="UP000014803">
    <property type="component" value="Chromosome"/>
</dbReference>
<dbReference type="PANTHER" id="PTHR42760:SF115">
    <property type="entry name" value="3-OXOACYL-[ACYL-CARRIER-PROTEIN] REDUCTASE FABG"/>
    <property type="match status" value="1"/>
</dbReference>
<dbReference type="PROSITE" id="PS00061">
    <property type="entry name" value="ADH_SHORT"/>
    <property type="match status" value="1"/>
</dbReference>
<accession>S4XVB4</accession>
<dbReference type="PRINTS" id="PR00081">
    <property type="entry name" value="GDHRDH"/>
</dbReference>
<dbReference type="KEGG" id="scu:SCE1572_23415"/>
<reference evidence="3 4" key="1">
    <citation type="journal article" date="2013" name="Sci. Rep.">
        <title>Extraordinary expansion of a Sorangium cellulosum genome from an alkaline milieu.</title>
        <authorList>
            <person name="Han K."/>
            <person name="Li Z.F."/>
            <person name="Peng R."/>
            <person name="Zhu L.P."/>
            <person name="Zhou T."/>
            <person name="Wang L.G."/>
            <person name="Li S.G."/>
            <person name="Zhang X.B."/>
            <person name="Hu W."/>
            <person name="Wu Z.H."/>
            <person name="Qin N."/>
            <person name="Li Y.Z."/>
        </authorList>
    </citation>
    <scope>NUCLEOTIDE SEQUENCE [LARGE SCALE GENOMIC DNA]</scope>
    <source>
        <strain evidence="3 4">So0157-2</strain>
    </source>
</reference>
<evidence type="ECO:0000313" key="3">
    <source>
        <dbReference type="EMBL" id="AGP37172.1"/>
    </source>
</evidence>
<protein>
    <recommendedName>
        <fullName evidence="5">3-oxoacyl-ACP reductase</fullName>
    </recommendedName>
</protein>
<dbReference type="InterPro" id="IPR036291">
    <property type="entry name" value="NAD(P)-bd_dom_sf"/>
</dbReference>
<dbReference type="GO" id="GO:0016616">
    <property type="term" value="F:oxidoreductase activity, acting on the CH-OH group of donors, NAD or NADP as acceptor"/>
    <property type="evidence" value="ECO:0007669"/>
    <property type="project" value="TreeGrafter"/>
</dbReference>
<dbReference type="Gene3D" id="3.40.50.720">
    <property type="entry name" value="NAD(P)-binding Rossmann-like Domain"/>
    <property type="match status" value="1"/>
</dbReference>
<dbReference type="Pfam" id="PF13561">
    <property type="entry name" value="adh_short_C2"/>
    <property type="match status" value="1"/>
</dbReference>
<sequence length="268" mass="28154">MRDDLMPTDTPSSSGEAPRFDLKGQVALVTGAARGLGNACALALAHAGADVALGLREIGSAGELAEAIRALGRRALPLQMDVTRTSEIRSAVAEAIRHFGRIDILVNNAGVGPPNPAEDVTEEDFDLTVAVNLKGTFFVSQEVGRTMIENRSGKIVNLSSQAGFVGLPTESVYCMTKAGIAHLTKCLAVEWARYGINVNAVAPTFIRTPGTVKWLEDEAFRDDLLSRIPLGRVGEPVDVAGAVVFLASPAASLITGTTLLIDGGFTAR</sequence>
<dbReference type="AlphaFoldDB" id="S4XVB4"/>
<evidence type="ECO:0000256" key="1">
    <source>
        <dbReference type="ARBA" id="ARBA00006484"/>
    </source>
</evidence>
<keyword evidence="2" id="KW-0560">Oxidoreductase</keyword>
<evidence type="ECO:0000313" key="4">
    <source>
        <dbReference type="Proteomes" id="UP000014803"/>
    </source>
</evidence>
<dbReference type="InterPro" id="IPR002347">
    <property type="entry name" value="SDR_fam"/>
</dbReference>
<evidence type="ECO:0008006" key="5">
    <source>
        <dbReference type="Google" id="ProtNLM"/>
    </source>
</evidence>